<reference evidence="4 5" key="1">
    <citation type="submission" date="2019-03" db="EMBL/GenBank/DDBJ databases">
        <title>Genomic Encyclopedia of Type Strains, Phase IV (KMG-IV): sequencing the most valuable type-strain genomes for metagenomic binning, comparative biology and taxonomic classification.</title>
        <authorList>
            <person name="Goeker M."/>
        </authorList>
    </citation>
    <scope>NUCLEOTIDE SEQUENCE [LARGE SCALE GENOMIC DNA]</scope>
    <source>
        <strain evidence="4 5">LX-B</strain>
    </source>
</reference>
<dbReference type="Pfam" id="PF24553">
    <property type="entry name" value="Rv0428c_C"/>
    <property type="match status" value="1"/>
</dbReference>
<comment type="caution">
    <text evidence="4">The sequence shown here is derived from an EMBL/GenBank/DDBJ whole genome shotgun (WGS) entry which is preliminary data.</text>
</comment>
<dbReference type="EMBL" id="SLUN01000003">
    <property type="protein sequence ID" value="TCL75205.1"/>
    <property type="molecule type" value="Genomic_DNA"/>
</dbReference>
<dbReference type="InterPro" id="IPR050832">
    <property type="entry name" value="Bact_Acetyltransf"/>
</dbReference>
<evidence type="ECO:0000313" key="4">
    <source>
        <dbReference type="EMBL" id="TCL75205.1"/>
    </source>
</evidence>
<evidence type="ECO:0000256" key="2">
    <source>
        <dbReference type="ARBA" id="ARBA00023315"/>
    </source>
</evidence>
<evidence type="ECO:0000256" key="1">
    <source>
        <dbReference type="ARBA" id="ARBA00022679"/>
    </source>
</evidence>
<dbReference type="InterPro" id="IPR016181">
    <property type="entry name" value="Acyl_CoA_acyltransferase"/>
</dbReference>
<dbReference type="AlphaFoldDB" id="A0A4R1S757"/>
<sequence>MQPETIRFFEELSGNAWPGLQTVMDDGWLIRFAAGYTRRANAVLPLYPGTRECPAKIERCERWFAGQGLPAVFKMTPAARPEELERLLAERGYAYRAPTSLQTLELGSAPGPLPPGLTVERAVTEGWLDEYCRFNGVAERDRPVLCRILAAIVPERLLVTLAVDGRAVACGMIVVERGWCGLFDVVVDPERRGRGHGHQLIRALLALGKQRGAERAYLQVMAENGPALQLYAKHGFREEYLYWYRIKENC</sequence>
<accession>A0A4R1S757</accession>
<evidence type="ECO:0000313" key="5">
    <source>
        <dbReference type="Proteomes" id="UP000295008"/>
    </source>
</evidence>
<dbReference type="PROSITE" id="PS51186">
    <property type="entry name" value="GNAT"/>
    <property type="match status" value="1"/>
</dbReference>
<proteinExistence type="predicted"/>
<dbReference type="SUPFAM" id="SSF55729">
    <property type="entry name" value="Acyl-CoA N-acyltransferases (Nat)"/>
    <property type="match status" value="1"/>
</dbReference>
<keyword evidence="1 4" id="KW-0808">Transferase</keyword>
<dbReference type="InterPro" id="IPR056935">
    <property type="entry name" value="Rv0428c-like_C"/>
</dbReference>
<dbReference type="OrthoDB" id="357176at2"/>
<evidence type="ECO:0000259" key="3">
    <source>
        <dbReference type="PROSITE" id="PS51186"/>
    </source>
</evidence>
<dbReference type="Proteomes" id="UP000295008">
    <property type="component" value="Unassembled WGS sequence"/>
</dbReference>
<protein>
    <submittedName>
        <fullName evidence="4">Acetyltransferase (GNAT) family protein</fullName>
    </submittedName>
</protein>
<organism evidence="4 5">
    <name type="scientific">Hydrogenispora ethanolica</name>
    <dbReference type="NCBI Taxonomy" id="1082276"/>
    <lineage>
        <taxon>Bacteria</taxon>
        <taxon>Bacillati</taxon>
        <taxon>Bacillota</taxon>
        <taxon>Hydrogenispora</taxon>
    </lineage>
</organism>
<dbReference type="Gene3D" id="3.40.630.30">
    <property type="match status" value="1"/>
</dbReference>
<keyword evidence="5" id="KW-1185">Reference proteome</keyword>
<dbReference type="PANTHER" id="PTHR43877:SF2">
    <property type="entry name" value="AMINOALKYLPHOSPHONATE N-ACETYLTRANSFERASE-RELATED"/>
    <property type="match status" value="1"/>
</dbReference>
<gene>
    <name evidence="4" type="ORF">EDC14_1003137</name>
</gene>
<name>A0A4R1S757_HYDET</name>
<dbReference type="RefSeq" id="WP_132012880.1">
    <property type="nucleotide sequence ID" value="NZ_SLUN01000003.1"/>
</dbReference>
<dbReference type="GO" id="GO:0016747">
    <property type="term" value="F:acyltransferase activity, transferring groups other than amino-acyl groups"/>
    <property type="evidence" value="ECO:0007669"/>
    <property type="project" value="InterPro"/>
</dbReference>
<feature type="domain" description="N-acetyltransferase" evidence="3">
    <location>
        <begin position="118"/>
        <end position="250"/>
    </location>
</feature>
<dbReference type="PANTHER" id="PTHR43877">
    <property type="entry name" value="AMINOALKYLPHOSPHONATE N-ACETYLTRANSFERASE-RELATED-RELATED"/>
    <property type="match status" value="1"/>
</dbReference>
<dbReference type="CDD" id="cd04301">
    <property type="entry name" value="NAT_SF"/>
    <property type="match status" value="1"/>
</dbReference>
<dbReference type="InterPro" id="IPR000182">
    <property type="entry name" value="GNAT_dom"/>
</dbReference>
<keyword evidence="2" id="KW-0012">Acyltransferase</keyword>